<dbReference type="SUPFAM" id="SSF55347">
    <property type="entry name" value="Glyceraldehyde-3-phosphate dehydrogenase-like, C-terminal domain"/>
    <property type="match status" value="1"/>
</dbReference>
<feature type="domain" description="GFO/IDH/MocA-like oxidoreductase" evidence="6">
    <location>
        <begin position="256"/>
        <end position="368"/>
    </location>
</feature>
<keyword evidence="2" id="KW-0560">Oxidoreductase</keyword>
<dbReference type="eggNOG" id="COG0615">
    <property type="taxonomic scope" value="Bacteria"/>
</dbReference>
<feature type="domain" description="Cytidyltransferase-like" evidence="5">
    <location>
        <begin position="5"/>
        <end position="124"/>
    </location>
</feature>
<evidence type="ECO:0000259" key="5">
    <source>
        <dbReference type="Pfam" id="PF01467"/>
    </source>
</evidence>
<dbReference type="EMBL" id="CP001821">
    <property type="protein sequence ID" value="ACZ31602.1"/>
    <property type="molecule type" value="Genomic_DNA"/>
</dbReference>
<reference evidence="7 8" key="2">
    <citation type="journal article" date="2010" name="Stand. Genomic Sci.">
        <title>Complete genome sequence of Xylanimonas cellulosilytica type strain (XIL07).</title>
        <authorList>
            <person name="Foster B."/>
            <person name="Pukall R."/>
            <person name="Abt B."/>
            <person name="Nolan M."/>
            <person name="Glavina Del Rio T."/>
            <person name="Chen F."/>
            <person name="Lucas S."/>
            <person name="Tice H."/>
            <person name="Pitluck S."/>
            <person name="Cheng J.-F."/>
            <person name="Chertkov O."/>
            <person name="Brettin T."/>
            <person name="Han C."/>
            <person name="Detter J.C."/>
            <person name="Bruce D."/>
            <person name="Goodwin L."/>
            <person name="Ivanova N."/>
            <person name="Mavromatis K."/>
            <person name="Pati A."/>
            <person name="Mikhailova N."/>
            <person name="Chen A."/>
            <person name="Palaniappan K."/>
            <person name="Land M."/>
            <person name="Hauser L."/>
            <person name="Chang Y.-J."/>
            <person name="Jeffries C.D."/>
            <person name="Chain P."/>
            <person name="Rohde M."/>
            <person name="Goeker M."/>
            <person name="Bristow J."/>
            <person name="Eisen J.A."/>
            <person name="Markowitz V."/>
            <person name="Hugenholtz P."/>
            <person name="Kyrpides N.C."/>
            <person name="Klenk H.-P."/>
            <person name="Lapidus A."/>
        </authorList>
    </citation>
    <scope>NUCLEOTIDE SEQUENCE [LARGE SCALE GENOMIC DNA]</scope>
    <source>
        <strain evidence="8">DSM 15894 / CECT 5975 / LMG 20990 / XIL07</strain>
    </source>
</reference>
<dbReference type="Gene3D" id="3.40.50.720">
    <property type="entry name" value="NAD(P)-binding Rossmann-like Domain"/>
    <property type="match status" value="1"/>
</dbReference>
<dbReference type="OrthoDB" id="9815825at2"/>
<dbReference type="Gene3D" id="3.30.360.10">
    <property type="entry name" value="Dihydrodipicolinate Reductase, domain 2"/>
    <property type="match status" value="1"/>
</dbReference>
<dbReference type="InterPro" id="IPR014729">
    <property type="entry name" value="Rossmann-like_a/b/a_fold"/>
</dbReference>
<dbReference type="NCBIfam" id="TIGR00125">
    <property type="entry name" value="cyt_tran_rel"/>
    <property type="match status" value="1"/>
</dbReference>
<dbReference type="Proteomes" id="UP000002255">
    <property type="component" value="Chromosome"/>
</dbReference>
<dbReference type="PANTHER" id="PTHR22604:SF105">
    <property type="entry name" value="TRANS-1,2-DIHYDROBENZENE-1,2-DIOL DEHYDROGENASE"/>
    <property type="match status" value="1"/>
</dbReference>
<dbReference type="Pfam" id="PF01467">
    <property type="entry name" value="CTP_transf_like"/>
    <property type="match status" value="1"/>
</dbReference>
<dbReference type="GO" id="GO:0000166">
    <property type="term" value="F:nucleotide binding"/>
    <property type="evidence" value="ECO:0007669"/>
    <property type="project" value="InterPro"/>
</dbReference>
<dbReference type="HOGENOM" id="CLU_023194_7_2_11"/>
<dbReference type="InterPro" id="IPR050984">
    <property type="entry name" value="Gfo/Idh/MocA_domain"/>
</dbReference>
<protein>
    <submittedName>
        <fullName evidence="7">Cytidyltransferase-related domain protein</fullName>
    </submittedName>
</protein>
<dbReference type="PANTHER" id="PTHR22604">
    <property type="entry name" value="OXIDOREDUCTASES"/>
    <property type="match status" value="1"/>
</dbReference>
<evidence type="ECO:0000259" key="6">
    <source>
        <dbReference type="Pfam" id="PF22725"/>
    </source>
</evidence>
<dbReference type="eggNOG" id="COG0673">
    <property type="taxonomic scope" value="Bacteria"/>
</dbReference>
<organism evidence="7 8">
    <name type="scientific">Xylanimonas cellulosilytica (strain DSM 15894 / JCM 12276 / CECT 5975 / KCTC 9989 / LMG 20990 / NBRC 107835 / XIL07)</name>
    <dbReference type="NCBI Taxonomy" id="446471"/>
    <lineage>
        <taxon>Bacteria</taxon>
        <taxon>Bacillati</taxon>
        <taxon>Actinomycetota</taxon>
        <taxon>Actinomycetes</taxon>
        <taxon>Micrococcales</taxon>
        <taxon>Promicromonosporaceae</taxon>
        <taxon>Xylanimonas</taxon>
    </lineage>
</organism>
<evidence type="ECO:0000256" key="3">
    <source>
        <dbReference type="ARBA" id="ARBA00023027"/>
    </source>
</evidence>
<dbReference type="InterPro" id="IPR004821">
    <property type="entry name" value="Cyt_trans-like"/>
</dbReference>
<dbReference type="KEGG" id="xce:Xcel_2588"/>
<feature type="domain" description="Gfo/Idh/MocA-like oxidoreductase N-terminal" evidence="4">
    <location>
        <begin position="132"/>
        <end position="245"/>
    </location>
</feature>
<reference evidence="8" key="1">
    <citation type="submission" date="2009-11" db="EMBL/GenBank/DDBJ databases">
        <title>The complete chromosome of Xylanimonas cellulosilytica DSM 15894.</title>
        <authorList>
            <consortium name="US DOE Joint Genome Institute (JGI-PGF)"/>
            <person name="Lucas S."/>
            <person name="Copeland A."/>
            <person name="Lapidus A."/>
            <person name="Glavina del Rio T."/>
            <person name="Dalin E."/>
            <person name="Tice H."/>
            <person name="Bruce D."/>
            <person name="Goodwin L."/>
            <person name="Pitluck S."/>
            <person name="Kyrpides N."/>
            <person name="Mavromatis K."/>
            <person name="Ivanova N."/>
            <person name="Mikhailova N."/>
            <person name="Foster B."/>
            <person name="Clum A."/>
            <person name="Brettin T."/>
            <person name="Detter J.C."/>
            <person name="Han C."/>
            <person name="Larimer F."/>
            <person name="Land M."/>
            <person name="Hauser L."/>
            <person name="Markowitz V."/>
            <person name="Cheng J.F."/>
            <person name="Hugenholtz P."/>
            <person name="Woyke T."/>
            <person name="Wu D."/>
            <person name="Gehrich-Schroeter G."/>
            <person name="Schneider S."/>
            <person name="Pukall S.R."/>
            <person name="Klenk H.P."/>
            <person name="Eisen J.A."/>
        </authorList>
    </citation>
    <scope>NUCLEOTIDE SEQUENCE [LARGE SCALE GENOMIC DNA]</scope>
    <source>
        <strain evidence="8">DSM 15894 / CECT 5975 / LMG 20990 / XIL07</strain>
    </source>
</reference>
<dbReference type="AlphaFoldDB" id="D1BX34"/>
<dbReference type="STRING" id="446471.Xcel_2588"/>
<name>D1BX34_XYLCX</name>
<dbReference type="SUPFAM" id="SSF52374">
    <property type="entry name" value="Nucleotidylyl transferase"/>
    <property type="match status" value="1"/>
</dbReference>
<dbReference type="InterPro" id="IPR000683">
    <property type="entry name" value="Gfo/Idh/MocA-like_OxRdtase_N"/>
</dbReference>
<dbReference type="Pfam" id="PF01408">
    <property type="entry name" value="GFO_IDH_MocA"/>
    <property type="match status" value="1"/>
</dbReference>
<evidence type="ECO:0000256" key="1">
    <source>
        <dbReference type="ARBA" id="ARBA00010928"/>
    </source>
</evidence>
<dbReference type="Gene3D" id="3.40.50.620">
    <property type="entry name" value="HUPs"/>
    <property type="match status" value="1"/>
</dbReference>
<evidence type="ECO:0000313" key="7">
    <source>
        <dbReference type="EMBL" id="ACZ31602.1"/>
    </source>
</evidence>
<evidence type="ECO:0000313" key="8">
    <source>
        <dbReference type="Proteomes" id="UP000002255"/>
    </source>
</evidence>
<keyword evidence="8" id="KW-1185">Reference proteome</keyword>
<dbReference type="InterPro" id="IPR055170">
    <property type="entry name" value="GFO_IDH_MocA-like_dom"/>
</dbReference>
<dbReference type="SUPFAM" id="SSF51735">
    <property type="entry name" value="NAD(P)-binding Rossmann-fold domains"/>
    <property type="match status" value="1"/>
</dbReference>
<proteinExistence type="inferred from homology"/>
<evidence type="ECO:0000259" key="4">
    <source>
        <dbReference type="Pfam" id="PF01408"/>
    </source>
</evidence>
<comment type="similarity">
    <text evidence="1">Belongs to the Gfo/Idh/MocA family.</text>
</comment>
<accession>D1BX34</accession>
<evidence type="ECO:0000256" key="2">
    <source>
        <dbReference type="ARBA" id="ARBA00023002"/>
    </source>
</evidence>
<dbReference type="InterPro" id="IPR036291">
    <property type="entry name" value="NAD(P)-bd_dom_sf"/>
</dbReference>
<sequence>MTRVITYGTFDLFHDGHRRILERARELGDHLVVGVTSDAFDESRGKLDVTQSVVERIENVRRSGLADEIIVEEYQGQKIRDIVERDIDIFTVGSDWIGKFDYLGEYCEVVYLERTRGVSSTELRAEGLGIQRIGIVGTGRIARRFVAEARYVSGVTVDSVFSPNHAVAKDFVDEFDLRRAADSFDDLIADVDAVYIASPHGTHVDYTRRAIDAGVHVLCEKPVALRADDAAALYAEARARGVVLLEALKTAQAPGFRRLITLARSGTIGTIRSVDATFTKLVDGGREYQAPDGGAISELASYNLLAIVKLLGSDYVDLRATKLVPGDDGVETFARIDLTYAHATASCRVGIGAKSEGSLVVTGEKGYIYVPAPWWLTSYFEERFEDSRRKRRHYYRFDGDGLRYEISEFLHLIRQSRSESFHLTSDESVAIARMIEEARADTSTIIR</sequence>
<keyword evidence="3" id="KW-0520">NAD</keyword>
<dbReference type="Pfam" id="PF22725">
    <property type="entry name" value="GFO_IDH_MocA_C3"/>
    <property type="match status" value="1"/>
</dbReference>
<dbReference type="RefSeq" id="WP_012879344.1">
    <property type="nucleotide sequence ID" value="NC_013530.1"/>
</dbReference>
<gene>
    <name evidence="7" type="ordered locus">Xcel_2588</name>
</gene>
<dbReference type="GO" id="GO:0016491">
    <property type="term" value="F:oxidoreductase activity"/>
    <property type="evidence" value="ECO:0007669"/>
    <property type="project" value="UniProtKB-KW"/>
</dbReference>